<evidence type="ECO:0000313" key="3">
    <source>
        <dbReference type="Proteomes" id="UP000762676"/>
    </source>
</evidence>
<evidence type="ECO:0000313" key="2">
    <source>
        <dbReference type="EMBL" id="GFR89219.1"/>
    </source>
</evidence>
<reference evidence="2 3" key="1">
    <citation type="journal article" date="2021" name="Elife">
        <title>Chloroplast acquisition without the gene transfer in kleptoplastic sea slugs, Plakobranchus ocellatus.</title>
        <authorList>
            <person name="Maeda T."/>
            <person name="Takahashi S."/>
            <person name="Yoshida T."/>
            <person name="Shimamura S."/>
            <person name="Takaki Y."/>
            <person name="Nagai Y."/>
            <person name="Toyoda A."/>
            <person name="Suzuki Y."/>
            <person name="Arimoto A."/>
            <person name="Ishii H."/>
            <person name="Satoh N."/>
            <person name="Nishiyama T."/>
            <person name="Hasebe M."/>
            <person name="Maruyama T."/>
            <person name="Minagawa J."/>
            <person name="Obokata J."/>
            <person name="Shigenobu S."/>
        </authorList>
    </citation>
    <scope>NUCLEOTIDE SEQUENCE [LARGE SCALE GENOMIC DNA]</scope>
</reference>
<keyword evidence="3" id="KW-1185">Reference proteome</keyword>
<dbReference type="EMBL" id="BMAT01008621">
    <property type="protein sequence ID" value="GFR89219.1"/>
    <property type="molecule type" value="Genomic_DNA"/>
</dbReference>
<accession>A0AAV4GUZ9</accession>
<feature type="region of interest" description="Disordered" evidence="1">
    <location>
        <begin position="77"/>
        <end position="102"/>
    </location>
</feature>
<comment type="caution">
    <text evidence="2">The sequence shown here is derived from an EMBL/GenBank/DDBJ whole genome shotgun (WGS) entry which is preliminary data.</text>
</comment>
<protein>
    <recommendedName>
        <fullName evidence="4">MATH domain-containing protein</fullName>
    </recommendedName>
</protein>
<sequence>MNVTTARVAEIPATENRVREIVDEAVSPLKTAIEEMKLTVARELEEERRLLANLWADTQSGIMAELKALRADMKHQLDIRRSPPRLPNSDQPSYEAASDAGTQGNKLAADITAELEWFREQVLVLQEGQRQYRQELNSREHQRVLQERVSVSLSELQEQLRQTKDGILSSVNALCSYMEAEINTSSRMLHEDTKRSVREMLCEIDTGVVETASSVQHPIDSLPEEDHVRENRDTMGENVAEQRDPVHRETAKPDANTLEGILEKLQALTVGQSQRVIDKIRNPSHENDYVFHLYIPQFEEYIGSGKRVYSLPCAIDFMYMFMVVRGVASFSEDTNSMSLGLARMVNVHELGLERGKTSSFVVNCKIKAPNDSATSDVEVSTVRLRWEDEPVADTESTFETLGEPIECRETLVNEGFNNFKNGSLVVEFKLSLTSEQSSLLSYFRKS</sequence>
<dbReference type="AlphaFoldDB" id="A0AAV4GUZ9"/>
<proteinExistence type="predicted"/>
<gene>
    <name evidence="2" type="ORF">ElyMa_004272200</name>
</gene>
<name>A0AAV4GUZ9_9GAST</name>
<evidence type="ECO:0008006" key="4">
    <source>
        <dbReference type="Google" id="ProtNLM"/>
    </source>
</evidence>
<organism evidence="2 3">
    <name type="scientific">Elysia marginata</name>
    <dbReference type="NCBI Taxonomy" id="1093978"/>
    <lineage>
        <taxon>Eukaryota</taxon>
        <taxon>Metazoa</taxon>
        <taxon>Spiralia</taxon>
        <taxon>Lophotrochozoa</taxon>
        <taxon>Mollusca</taxon>
        <taxon>Gastropoda</taxon>
        <taxon>Heterobranchia</taxon>
        <taxon>Euthyneura</taxon>
        <taxon>Panpulmonata</taxon>
        <taxon>Sacoglossa</taxon>
        <taxon>Placobranchoidea</taxon>
        <taxon>Plakobranchidae</taxon>
        <taxon>Elysia</taxon>
    </lineage>
</organism>
<evidence type="ECO:0000256" key="1">
    <source>
        <dbReference type="SAM" id="MobiDB-lite"/>
    </source>
</evidence>
<dbReference type="Proteomes" id="UP000762676">
    <property type="component" value="Unassembled WGS sequence"/>
</dbReference>